<evidence type="ECO:0000256" key="2">
    <source>
        <dbReference type="ARBA" id="ARBA00022723"/>
    </source>
</evidence>
<dbReference type="PANTHER" id="PTHR42683">
    <property type="entry name" value="ALDEHYDE REDUCTASE"/>
    <property type="match status" value="1"/>
</dbReference>
<keyword evidence="4" id="KW-0560">Oxidoreductase</keyword>
<dbReference type="OMA" id="FARNEHK"/>
<dbReference type="GO" id="GO:0008270">
    <property type="term" value="F:zinc ion binding"/>
    <property type="evidence" value="ECO:0007669"/>
    <property type="project" value="InterPro"/>
</dbReference>
<dbReference type="InterPro" id="IPR020843">
    <property type="entry name" value="ER"/>
</dbReference>
<gene>
    <name evidence="7" type="ORF">ASPCAL01603</name>
</gene>
<dbReference type="SUPFAM" id="SSF51735">
    <property type="entry name" value="NAD(P)-binding Rossmann-fold domains"/>
    <property type="match status" value="1"/>
</dbReference>
<dbReference type="InterPro" id="IPR029752">
    <property type="entry name" value="D-isomer_DH_CS1"/>
</dbReference>
<comment type="similarity">
    <text evidence="5">Belongs to the zinc-containing alcohol dehydrogenase family.</text>
</comment>
<dbReference type="InterPro" id="IPR002328">
    <property type="entry name" value="ADH_Zn_CS"/>
</dbReference>
<dbReference type="SMART" id="SM00829">
    <property type="entry name" value="PKS_ER"/>
    <property type="match status" value="1"/>
</dbReference>
<dbReference type="InterPro" id="IPR013149">
    <property type="entry name" value="ADH-like_C"/>
</dbReference>
<protein>
    <submittedName>
        <fullName evidence="7">Putative NADP-dependent alcohol dehydrogenase (AFU_orthologue AFUA_6G00510)</fullName>
    </submittedName>
</protein>
<dbReference type="CDD" id="cd05283">
    <property type="entry name" value="CAD1"/>
    <property type="match status" value="1"/>
</dbReference>
<keyword evidence="3 5" id="KW-0862">Zinc</keyword>
<proteinExistence type="inferred from homology"/>
<evidence type="ECO:0000313" key="7">
    <source>
        <dbReference type="EMBL" id="CEL02028.1"/>
    </source>
</evidence>
<feature type="domain" description="Enoyl reductase (ER)" evidence="6">
    <location>
        <begin position="8"/>
        <end position="327"/>
    </location>
</feature>
<dbReference type="SUPFAM" id="SSF50129">
    <property type="entry name" value="GroES-like"/>
    <property type="match status" value="1"/>
</dbReference>
<dbReference type="Pfam" id="PF00107">
    <property type="entry name" value="ADH_zinc_N"/>
    <property type="match status" value="1"/>
</dbReference>
<evidence type="ECO:0000256" key="4">
    <source>
        <dbReference type="ARBA" id="ARBA00023002"/>
    </source>
</evidence>
<dbReference type="PROSITE" id="PS00059">
    <property type="entry name" value="ADH_ZINC"/>
    <property type="match status" value="1"/>
</dbReference>
<dbReference type="Pfam" id="PF08240">
    <property type="entry name" value="ADH_N"/>
    <property type="match status" value="1"/>
</dbReference>
<sequence length="330" mass="35619">MSFTVFKGTPSGSIKQATAKKRSLSGDQVLIKVSHSGVCGTDVHFKTADIVLGHEGVGVVEEVGPAVQSLKKGDRVGWGYEHDCCGRCTHCLSGWETFCPERQMYGSADTDQGSFGQYAVWREAFVFSIPDSLDNEAAAPLMCGGSTVYNAMVVADVKPAAVVGIVGIGGLGHLAIQFANKMGCRVVVFSGTDSKKEEAIKLGAHEFHATKGAKELKIQQKLNHLIVTTSALVDWSLYLNVLESRATISPLTVSDKLFSLPHQQMIARGLRVQGSIVASRLVHRNMLDFAAFHGIKPMVVRFPMTEQGIKDCFEALEGGTMRYRGVLAVQ</sequence>
<evidence type="ECO:0000256" key="5">
    <source>
        <dbReference type="RuleBase" id="RU361277"/>
    </source>
</evidence>
<dbReference type="EMBL" id="CDMC01000001">
    <property type="protein sequence ID" value="CEL02028.1"/>
    <property type="molecule type" value="Genomic_DNA"/>
</dbReference>
<comment type="cofactor">
    <cofactor evidence="1 5">
        <name>Zn(2+)</name>
        <dbReference type="ChEBI" id="CHEBI:29105"/>
    </cofactor>
</comment>
<dbReference type="InterPro" id="IPR036291">
    <property type="entry name" value="NAD(P)-bd_dom_sf"/>
</dbReference>
<organism evidence="7 8">
    <name type="scientific">Aspergillus calidoustus</name>
    <dbReference type="NCBI Taxonomy" id="454130"/>
    <lineage>
        <taxon>Eukaryota</taxon>
        <taxon>Fungi</taxon>
        <taxon>Dikarya</taxon>
        <taxon>Ascomycota</taxon>
        <taxon>Pezizomycotina</taxon>
        <taxon>Eurotiomycetes</taxon>
        <taxon>Eurotiomycetidae</taxon>
        <taxon>Eurotiales</taxon>
        <taxon>Aspergillaceae</taxon>
        <taxon>Aspergillus</taxon>
        <taxon>Aspergillus subgen. Nidulantes</taxon>
    </lineage>
</organism>
<dbReference type="Proteomes" id="UP000054771">
    <property type="component" value="Unassembled WGS sequence"/>
</dbReference>
<dbReference type="OrthoDB" id="1879366at2759"/>
<dbReference type="FunFam" id="3.40.50.720:FF:000022">
    <property type="entry name" value="Cinnamyl alcohol dehydrogenase"/>
    <property type="match status" value="1"/>
</dbReference>
<dbReference type="InterPro" id="IPR011032">
    <property type="entry name" value="GroES-like_sf"/>
</dbReference>
<keyword evidence="8" id="KW-1185">Reference proteome</keyword>
<dbReference type="Gene3D" id="3.90.180.10">
    <property type="entry name" value="Medium-chain alcohol dehydrogenases, catalytic domain"/>
    <property type="match status" value="1"/>
</dbReference>
<accession>A0A0U5C379</accession>
<evidence type="ECO:0000256" key="1">
    <source>
        <dbReference type="ARBA" id="ARBA00001947"/>
    </source>
</evidence>
<evidence type="ECO:0000256" key="3">
    <source>
        <dbReference type="ARBA" id="ARBA00022833"/>
    </source>
</evidence>
<keyword evidence="2 5" id="KW-0479">Metal-binding</keyword>
<name>A0A0U5C379_ASPCI</name>
<dbReference type="Gene3D" id="3.40.50.720">
    <property type="entry name" value="NAD(P)-binding Rossmann-like Domain"/>
    <property type="match status" value="1"/>
</dbReference>
<dbReference type="FunFam" id="3.90.180.10:FF:000022">
    <property type="entry name" value="NADP-dependent alcohol dehydrogenase"/>
    <property type="match status" value="1"/>
</dbReference>
<dbReference type="AlphaFoldDB" id="A0A0U5C379"/>
<dbReference type="InterPro" id="IPR013154">
    <property type="entry name" value="ADH-like_N"/>
</dbReference>
<dbReference type="STRING" id="454130.A0A0U5C379"/>
<dbReference type="InterPro" id="IPR047109">
    <property type="entry name" value="CAD-like"/>
</dbReference>
<reference evidence="8" key="1">
    <citation type="journal article" date="2016" name="Genome Announc.">
        <title>Draft genome sequences of fungus Aspergillus calidoustus.</title>
        <authorList>
            <person name="Horn F."/>
            <person name="Linde J."/>
            <person name="Mattern D.J."/>
            <person name="Walther G."/>
            <person name="Guthke R."/>
            <person name="Scherlach K."/>
            <person name="Martin K."/>
            <person name="Brakhage A.A."/>
            <person name="Petzke L."/>
            <person name="Valiante V."/>
        </authorList>
    </citation>
    <scope>NUCLEOTIDE SEQUENCE [LARGE SCALE GENOMIC DNA]</scope>
    <source>
        <strain evidence="8">SF006504</strain>
    </source>
</reference>
<evidence type="ECO:0000313" key="8">
    <source>
        <dbReference type="Proteomes" id="UP000054771"/>
    </source>
</evidence>
<dbReference type="GO" id="GO:0016616">
    <property type="term" value="F:oxidoreductase activity, acting on the CH-OH group of donors, NAD or NADP as acceptor"/>
    <property type="evidence" value="ECO:0007669"/>
    <property type="project" value="InterPro"/>
</dbReference>
<dbReference type="PROSITE" id="PS00065">
    <property type="entry name" value="D_2_HYDROXYACID_DH_1"/>
    <property type="match status" value="1"/>
</dbReference>
<evidence type="ECO:0000259" key="6">
    <source>
        <dbReference type="SMART" id="SM00829"/>
    </source>
</evidence>